<dbReference type="InterPro" id="IPR033803">
    <property type="entry name" value="CBD-like_Golvesin-Xly"/>
</dbReference>
<organism evidence="3 4">
    <name type="scientific">Lentzea miocenica</name>
    <dbReference type="NCBI Taxonomy" id="3095431"/>
    <lineage>
        <taxon>Bacteria</taxon>
        <taxon>Bacillati</taxon>
        <taxon>Actinomycetota</taxon>
        <taxon>Actinomycetes</taxon>
        <taxon>Pseudonocardiales</taxon>
        <taxon>Pseudonocardiaceae</taxon>
        <taxon>Lentzea</taxon>
    </lineage>
</organism>
<reference evidence="3 4" key="1">
    <citation type="submission" date="2023-11" db="EMBL/GenBank/DDBJ databases">
        <title>Lentzea sokolovensis, sp. nov., Lentzea kristufkii, sp. nov., and Lentzea miocenensis, sp. nov., rare actinobacteria from Sokolov Coal Basin, Miocene lacustrine sediment, Czech Republic.</title>
        <authorList>
            <person name="Lara A."/>
            <person name="Kotroba L."/>
            <person name="Nouioui I."/>
            <person name="Neumann-Schaal M."/>
            <person name="Mast Y."/>
            <person name="Chronakova A."/>
        </authorList>
    </citation>
    <scope>NUCLEOTIDE SEQUENCE [LARGE SCALE GENOMIC DNA]</scope>
    <source>
        <strain evidence="3 4">BCCO 10_0856</strain>
    </source>
</reference>
<sequence length="1077" mass="116602">MEKRQELLGQGWQQSGDRLWTTSGDGTGFHVLVAEAKTGYSWRTVATLGTKSLDTDKWIGNACVTGDGNKAVVVYAPRTFTNKDQLFSRGGLTAVVDLVSGEVKHLPVKTSLAYFNPGCGAGDTVALTQGGEEDRGKTRLFTVDVKSAQLSKPTDLDGQLTSAVPYQDGFAVASAGGVLKVGRDGMKRRLAQTKGTPSFLRPDAANGVVFVAPEDTTKVHVQRATSGVGAKVATLASGKAGELSVAQGAAGNVFITGAAAKVEALPQFVRKLDVAVNAEVSTNGETAITEHKPTGSPVQDKPQAWHLQAKSLKTGKEVGFTVDAAAALKPREVEPGYTCAIPRNDTNIQVYQPKPKQVEWAADMAVKGHLDMTRSPGWRNLSNGFYTPQGLFPQLPMVNTGGNGKVPAQILLGIMGQESNLWQAARHALPGELGNPLIGNYYGLPIYDDVGYNDWDVDFADADCGYGVTQLTDGMRKADTSLTYQQKFAIATDYAANVASGLQKIQEKWNQVQNAGMKVHDNDFSNIENWFLAVWAYNSGYNAPGAKDPTAWGVGWSNNPVNPKYNPNRGSFGENPRDFAAPQHWPYPEKVMGFAANPPSGFEDENTEVAFFRAASWNGVTGPADVPGTDKYNRRNVKPDRWTFCNASNNCVKDGQYTPNKPDNPSTPEDESTIGEPTGPCAHQDGAGYYDLKCWWHSPVSWKPDNCSSTCGFEFVRYDYPEYASESSVADGTSYPPTCDLADLAIQGSSLIVDHGAPGLRNKFCTRPTSSGSMTFRTDDRPAAMVDLHQIGSGMGAHMWQTTVKGDNVTDRKAEITAEWKLNRPLNGKADVWAFIPAHGKNKATQAQYKVYTKDGVVKVGVVDQSKFANKWAFVGSYVFDQTPMVTLSSVTPNGGVLNNQVMVFDAIAFSSPKPKGDNEKATPIINNSTGKCLVPEDAGGPSSVGQRQCTGTFTDHWLISNVPGPEGGVFRPDLTPPDWWKYRFIHRGTGMCLASHTGVEQNNDFLETKPCSDITAYMYGAGDWLATRPVDNGYLLSAPSWGVRPANNSHDDHAFMQQQKVDINSESPNGYLLWDY</sequence>
<keyword evidence="4" id="KW-1185">Reference proteome</keyword>
<name>A0ABU4SVE6_9PSEU</name>
<feature type="compositionally biased region" description="Polar residues" evidence="1">
    <location>
        <begin position="655"/>
        <end position="667"/>
    </location>
</feature>
<evidence type="ECO:0000256" key="1">
    <source>
        <dbReference type="SAM" id="MobiDB-lite"/>
    </source>
</evidence>
<evidence type="ECO:0000259" key="2">
    <source>
        <dbReference type="Pfam" id="PF25275"/>
    </source>
</evidence>
<evidence type="ECO:0000313" key="3">
    <source>
        <dbReference type="EMBL" id="MDX8029800.1"/>
    </source>
</evidence>
<dbReference type="RefSeq" id="WP_319964806.1">
    <property type="nucleotide sequence ID" value="NZ_JAXAVW010000004.1"/>
</dbReference>
<dbReference type="Proteomes" id="UP001285521">
    <property type="component" value="Unassembled WGS sequence"/>
</dbReference>
<dbReference type="EMBL" id="JAXAVW010000004">
    <property type="protein sequence ID" value="MDX8029800.1"/>
    <property type="molecule type" value="Genomic_DNA"/>
</dbReference>
<feature type="domain" description="Golvesin/Xly CBD-like" evidence="2">
    <location>
        <begin position="813"/>
        <end position="892"/>
    </location>
</feature>
<evidence type="ECO:0000313" key="4">
    <source>
        <dbReference type="Proteomes" id="UP001285521"/>
    </source>
</evidence>
<comment type="caution">
    <text evidence="3">The sequence shown here is derived from an EMBL/GenBank/DDBJ whole genome shotgun (WGS) entry which is preliminary data.</text>
</comment>
<reference evidence="3 4" key="2">
    <citation type="submission" date="2023-11" db="EMBL/GenBank/DDBJ databases">
        <authorList>
            <person name="Lara A.C."/>
            <person name="Chronakova A."/>
        </authorList>
    </citation>
    <scope>NUCLEOTIDE SEQUENCE [LARGE SCALE GENOMIC DNA]</scope>
    <source>
        <strain evidence="3 4">BCCO 10_0856</strain>
    </source>
</reference>
<proteinExistence type="predicted"/>
<feature type="region of interest" description="Disordered" evidence="1">
    <location>
        <begin position="655"/>
        <end position="679"/>
    </location>
</feature>
<accession>A0ABU4SVE6</accession>
<protein>
    <recommendedName>
        <fullName evidence="2">Golvesin/Xly CBD-like domain-containing protein</fullName>
    </recommendedName>
</protein>
<gene>
    <name evidence="3" type="ORF">SK803_06230</name>
</gene>
<dbReference type="Pfam" id="PF25275">
    <property type="entry name" value="Golvesin_C"/>
    <property type="match status" value="1"/>
</dbReference>